<protein>
    <submittedName>
        <fullName evidence="2">Uncharacterized protein</fullName>
    </submittedName>
</protein>
<name>A0A2K9YD44_CLAUC</name>
<sequence>MSSGSSTPSWVFSYMPNPKPPTSPSTPTSTSTASTAPTPSFLTPFYKALSALSTPRLDPEQERLARLQGVKASLEQQIAYRQKAGLPTKDLEKEQMGKIDEALKGLAKENGS</sequence>
<feature type="compositionally biased region" description="Low complexity" evidence="1">
    <location>
        <begin position="25"/>
        <end position="40"/>
    </location>
</feature>
<dbReference type="EMBL" id="MG777472">
    <property type="protein sequence ID" value="AUW30766.1"/>
    <property type="molecule type" value="Genomic_DNA"/>
</dbReference>
<accession>A0A2K9YD44</accession>
<dbReference type="AlphaFoldDB" id="A0A2K9YD44"/>
<evidence type="ECO:0000313" key="2">
    <source>
        <dbReference type="EMBL" id="AUW30766.1"/>
    </source>
</evidence>
<proteinExistence type="predicted"/>
<feature type="region of interest" description="Disordered" evidence="1">
    <location>
        <begin position="1"/>
        <end position="40"/>
    </location>
</feature>
<reference evidence="2" key="1">
    <citation type="submission" date="2017-12" db="EMBL/GenBank/DDBJ databases">
        <title>Genome Sequencing Reveals a Rich Biosynthetic Potential.</title>
        <authorList>
            <person name="Bertrand R.L."/>
            <person name="Abdel-Hameed M.E."/>
            <person name="Sorensen J.L."/>
        </authorList>
    </citation>
    <scope>NUCLEOTIDE SEQUENCE</scope>
</reference>
<organism evidence="2">
    <name type="scientific">Cladonia uncialis subsp. uncialis</name>
    <dbReference type="NCBI Taxonomy" id="180999"/>
    <lineage>
        <taxon>Eukaryota</taxon>
        <taxon>Fungi</taxon>
        <taxon>Dikarya</taxon>
        <taxon>Ascomycota</taxon>
        <taxon>Pezizomycotina</taxon>
        <taxon>Lecanoromycetes</taxon>
        <taxon>OSLEUM clade</taxon>
        <taxon>Lecanoromycetidae</taxon>
        <taxon>Lecanorales</taxon>
        <taxon>Lecanorineae</taxon>
        <taxon>Cladoniaceae</taxon>
        <taxon>Cladonia</taxon>
    </lineage>
</organism>
<feature type="compositionally biased region" description="Polar residues" evidence="1">
    <location>
        <begin position="1"/>
        <end position="10"/>
    </location>
</feature>
<evidence type="ECO:0000256" key="1">
    <source>
        <dbReference type="SAM" id="MobiDB-lite"/>
    </source>
</evidence>